<comment type="caution">
    <text evidence="2">The sequence shown here is derived from an EMBL/GenBank/DDBJ whole genome shotgun (WGS) entry which is preliminary data.</text>
</comment>
<feature type="domain" description="SGNH hydrolase-type esterase" evidence="1">
    <location>
        <begin position="76"/>
        <end position="291"/>
    </location>
</feature>
<dbReference type="RefSeq" id="WP_204392997.1">
    <property type="nucleotide sequence ID" value="NZ_JAFBBW010000001.1"/>
</dbReference>
<gene>
    <name evidence="2" type="ORF">ACFPER_11145</name>
</gene>
<evidence type="ECO:0000313" key="3">
    <source>
        <dbReference type="Proteomes" id="UP001595960"/>
    </source>
</evidence>
<dbReference type="EC" id="3.1.-.-" evidence="2"/>
<reference evidence="3" key="1">
    <citation type="journal article" date="2019" name="Int. J. Syst. Evol. Microbiol.">
        <title>The Global Catalogue of Microorganisms (GCM) 10K type strain sequencing project: providing services to taxonomists for standard genome sequencing and annotation.</title>
        <authorList>
            <consortium name="The Broad Institute Genomics Platform"/>
            <consortium name="The Broad Institute Genome Sequencing Center for Infectious Disease"/>
            <person name="Wu L."/>
            <person name="Ma J."/>
        </authorList>
    </citation>
    <scope>NUCLEOTIDE SEQUENCE [LARGE SCALE GENOMIC DNA]</scope>
    <source>
        <strain evidence="3">CGMCC 1.12192</strain>
    </source>
</reference>
<protein>
    <submittedName>
        <fullName evidence="2">SGNH/GDSL hydrolase family protein</fullName>
        <ecNumber evidence="2">3.1.-.-</ecNumber>
    </submittedName>
</protein>
<name>A0ABV9R7S3_9MICO</name>
<dbReference type="EMBL" id="JBHSJC010000001">
    <property type="protein sequence ID" value="MFC4829348.1"/>
    <property type="molecule type" value="Genomic_DNA"/>
</dbReference>
<evidence type="ECO:0000259" key="1">
    <source>
        <dbReference type="Pfam" id="PF13472"/>
    </source>
</evidence>
<keyword evidence="2" id="KW-0378">Hydrolase</keyword>
<dbReference type="SUPFAM" id="SSF52266">
    <property type="entry name" value="SGNH hydrolase"/>
    <property type="match status" value="1"/>
</dbReference>
<organism evidence="2 3">
    <name type="scientific">Agromyces aurantiacus</name>
    <dbReference type="NCBI Taxonomy" id="165814"/>
    <lineage>
        <taxon>Bacteria</taxon>
        <taxon>Bacillati</taxon>
        <taxon>Actinomycetota</taxon>
        <taxon>Actinomycetes</taxon>
        <taxon>Micrococcales</taxon>
        <taxon>Microbacteriaceae</taxon>
        <taxon>Agromyces</taxon>
    </lineage>
</organism>
<dbReference type="InterPro" id="IPR036514">
    <property type="entry name" value="SGNH_hydro_sf"/>
</dbReference>
<dbReference type="PANTHER" id="PTHR37981">
    <property type="entry name" value="LIPASE 2"/>
    <property type="match status" value="1"/>
</dbReference>
<sequence length="304" mass="31101">MRATVAAIHRDTPAERPRRRGVLLAAALLAALAVALGAAVAAPAAPASAAVSAAKPDKPTKPGGGGGGSSELAFAAVGDSFAAGVGAGSYLDTSCYRSSKSYPKLIDADANRKLVSFPACSGASTVETLAQVATISTTAKLVTVTVGGNDVGFSDVMRDCFVLVSNSCQSRIDAGAAIATSQDFRDDVAAVIAAIRNRTEPDAKIVVTGYPLLFHENSSGVNPKYTWADEVNDETAVLNGVIQSVAESNGAVFVDVMDDFAGHGIGSTTPWINDWSWLNTVAGFHPNATGYVAYANAIRAVPVP</sequence>
<dbReference type="Pfam" id="PF13472">
    <property type="entry name" value="Lipase_GDSL_2"/>
    <property type="match status" value="1"/>
</dbReference>
<dbReference type="CDD" id="cd01823">
    <property type="entry name" value="SEST_like"/>
    <property type="match status" value="1"/>
</dbReference>
<proteinExistence type="predicted"/>
<dbReference type="InterPro" id="IPR013830">
    <property type="entry name" value="SGNH_hydro"/>
</dbReference>
<accession>A0ABV9R7S3</accession>
<dbReference type="Proteomes" id="UP001595960">
    <property type="component" value="Unassembled WGS sequence"/>
</dbReference>
<dbReference type="GO" id="GO:0016787">
    <property type="term" value="F:hydrolase activity"/>
    <property type="evidence" value="ECO:0007669"/>
    <property type="project" value="UniProtKB-KW"/>
</dbReference>
<dbReference type="Gene3D" id="3.40.50.1110">
    <property type="entry name" value="SGNH hydrolase"/>
    <property type="match status" value="1"/>
</dbReference>
<dbReference type="InterPro" id="IPR006311">
    <property type="entry name" value="TAT_signal"/>
</dbReference>
<dbReference type="PROSITE" id="PS51318">
    <property type="entry name" value="TAT"/>
    <property type="match status" value="1"/>
</dbReference>
<dbReference type="InterPro" id="IPR037460">
    <property type="entry name" value="SEST-like"/>
</dbReference>
<keyword evidence="3" id="KW-1185">Reference proteome</keyword>
<dbReference type="PANTHER" id="PTHR37981:SF1">
    <property type="entry name" value="SGNH HYDROLASE-TYPE ESTERASE DOMAIN-CONTAINING PROTEIN"/>
    <property type="match status" value="1"/>
</dbReference>
<evidence type="ECO:0000313" key="2">
    <source>
        <dbReference type="EMBL" id="MFC4829348.1"/>
    </source>
</evidence>